<evidence type="ECO:0000256" key="6">
    <source>
        <dbReference type="ARBA" id="ARBA00022692"/>
    </source>
</evidence>
<evidence type="ECO:0000256" key="10">
    <source>
        <dbReference type="ARBA" id="ARBA00023128"/>
    </source>
</evidence>
<accession>A0A5N6VBP8</accession>
<evidence type="ECO:0000256" key="14">
    <source>
        <dbReference type="SAM" id="Phobius"/>
    </source>
</evidence>
<dbReference type="PANTHER" id="PTHR24089">
    <property type="entry name" value="SOLUTE CARRIER FAMILY 25"/>
    <property type="match status" value="1"/>
</dbReference>
<evidence type="ECO:0000256" key="8">
    <source>
        <dbReference type="ARBA" id="ARBA00022792"/>
    </source>
</evidence>
<dbReference type="OrthoDB" id="270584at2759"/>
<keyword evidence="11 12" id="KW-0472">Membrane</keyword>
<dbReference type="Gene3D" id="1.50.40.10">
    <property type="entry name" value="Mitochondrial carrier domain"/>
    <property type="match status" value="1"/>
</dbReference>
<organism evidence="15 16">
    <name type="scientific">Aspergillus tamarii</name>
    <dbReference type="NCBI Taxonomy" id="41984"/>
    <lineage>
        <taxon>Eukaryota</taxon>
        <taxon>Fungi</taxon>
        <taxon>Dikarya</taxon>
        <taxon>Ascomycota</taxon>
        <taxon>Pezizomycotina</taxon>
        <taxon>Eurotiomycetes</taxon>
        <taxon>Eurotiomycetidae</taxon>
        <taxon>Eurotiales</taxon>
        <taxon>Aspergillaceae</taxon>
        <taxon>Aspergillus</taxon>
        <taxon>Aspergillus subgen. Circumdati</taxon>
    </lineage>
</organism>
<dbReference type="PROSITE" id="PS50920">
    <property type="entry name" value="SOLCAR"/>
    <property type="match status" value="3"/>
</dbReference>
<sequence>MLKAEGDELIEGPFCCSLVKDSSKVITNSHSDNNGVISSKYSRNRDFDWRNGAAGGVAGCAAKTIVAPLERIKILFQTSNPLFLRYSARWNGSIEAISHLRMSHGISSLFKGHSASLIRVFPYAGINFLAYEQLQRAFIISPATDTPFHRFLCGSTAGAISTILTYPLELIRIRLAFETRQNESSSWFRIARRIYFERGRKGSVFNLYQGIGPTMLGILPYAGTSFVTHDLIRDQLRSPFFAPYTLEKGSSTRLTAVAQLCCGAIAGIVAQTVAYPIDILRRRMQVGSVVGSSSGIPETARLIMRERGVRGFYVGLTIGYMKMAPMVATSFYVYDRMKRLLGIID</sequence>
<feature type="transmembrane region" description="Helical" evidence="14">
    <location>
        <begin position="256"/>
        <end position="275"/>
    </location>
</feature>
<name>A0A5N6VBP8_ASPTM</name>
<reference evidence="15 16" key="1">
    <citation type="submission" date="2019-04" db="EMBL/GenBank/DDBJ databases">
        <title>Friends and foes A comparative genomics study of 23 Aspergillus species from section Flavi.</title>
        <authorList>
            <consortium name="DOE Joint Genome Institute"/>
            <person name="Kjaerbolling I."/>
            <person name="Vesth T."/>
            <person name="Frisvad J.C."/>
            <person name="Nybo J.L."/>
            <person name="Theobald S."/>
            <person name="Kildgaard S."/>
            <person name="Isbrandt T."/>
            <person name="Kuo A."/>
            <person name="Sato A."/>
            <person name="Lyhne E.K."/>
            <person name="Kogle M.E."/>
            <person name="Wiebenga A."/>
            <person name="Kun R.S."/>
            <person name="Lubbers R.J."/>
            <person name="Makela M.R."/>
            <person name="Barry K."/>
            <person name="Chovatia M."/>
            <person name="Clum A."/>
            <person name="Daum C."/>
            <person name="Haridas S."/>
            <person name="He G."/>
            <person name="LaButti K."/>
            <person name="Lipzen A."/>
            <person name="Mondo S."/>
            <person name="Riley R."/>
            <person name="Salamov A."/>
            <person name="Simmons B.A."/>
            <person name="Magnuson J.K."/>
            <person name="Henrissat B."/>
            <person name="Mortensen U.H."/>
            <person name="Larsen T.O."/>
            <person name="Devries R.P."/>
            <person name="Grigoriev I.V."/>
            <person name="Machida M."/>
            <person name="Baker S.E."/>
            <person name="Andersen M.R."/>
        </authorList>
    </citation>
    <scope>NUCLEOTIDE SEQUENCE [LARGE SCALE GENOMIC DNA]</scope>
    <source>
        <strain evidence="15 16">CBS 117626</strain>
    </source>
</reference>
<proteinExistence type="inferred from homology"/>
<dbReference type="InterPro" id="IPR018108">
    <property type="entry name" value="MCP_transmembrane"/>
</dbReference>
<evidence type="ECO:0000256" key="7">
    <source>
        <dbReference type="ARBA" id="ARBA00022737"/>
    </source>
</evidence>
<evidence type="ECO:0000256" key="1">
    <source>
        <dbReference type="ARBA" id="ARBA00002238"/>
    </source>
</evidence>
<dbReference type="Proteomes" id="UP000326950">
    <property type="component" value="Unassembled WGS sequence"/>
</dbReference>
<dbReference type="InterPro" id="IPR002067">
    <property type="entry name" value="MCP"/>
</dbReference>
<feature type="repeat" description="Solcar" evidence="12">
    <location>
        <begin position="145"/>
        <end position="235"/>
    </location>
</feature>
<evidence type="ECO:0000256" key="3">
    <source>
        <dbReference type="ARBA" id="ARBA00006375"/>
    </source>
</evidence>
<evidence type="ECO:0000256" key="9">
    <source>
        <dbReference type="ARBA" id="ARBA00022989"/>
    </source>
</evidence>
<evidence type="ECO:0000256" key="12">
    <source>
        <dbReference type="PROSITE-ProRule" id="PRU00282"/>
    </source>
</evidence>
<dbReference type="EMBL" id="ML738586">
    <property type="protein sequence ID" value="KAE8168334.1"/>
    <property type="molecule type" value="Genomic_DNA"/>
</dbReference>
<keyword evidence="5 13" id="KW-0813">Transport</keyword>
<protein>
    <recommendedName>
        <fullName evidence="4">Mitochondrial thiamine pyrophosphate carrier 1</fullName>
    </recommendedName>
</protein>
<dbReference type="Pfam" id="PF00153">
    <property type="entry name" value="Mito_carr"/>
    <property type="match status" value="3"/>
</dbReference>
<keyword evidence="10" id="KW-0496">Mitochondrion</keyword>
<keyword evidence="9 14" id="KW-1133">Transmembrane helix</keyword>
<dbReference type="GO" id="GO:0055085">
    <property type="term" value="P:transmembrane transport"/>
    <property type="evidence" value="ECO:0007669"/>
    <property type="project" value="InterPro"/>
</dbReference>
<feature type="transmembrane region" description="Helical" evidence="14">
    <location>
        <begin position="311"/>
        <end position="334"/>
    </location>
</feature>
<keyword evidence="7" id="KW-0677">Repeat</keyword>
<comment type="subcellular location">
    <subcellularLocation>
        <location evidence="2">Mitochondrion inner membrane</location>
        <topology evidence="2">Multi-pass membrane protein</topology>
    </subcellularLocation>
</comment>
<dbReference type="PRINTS" id="PR00928">
    <property type="entry name" value="GRAVESDC"/>
</dbReference>
<feature type="repeat" description="Solcar" evidence="12">
    <location>
        <begin position="46"/>
        <end position="137"/>
    </location>
</feature>
<evidence type="ECO:0000256" key="13">
    <source>
        <dbReference type="RuleBase" id="RU000488"/>
    </source>
</evidence>
<evidence type="ECO:0000313" key="16">
    <source>
        <dbReference type="Proteomes" id="UP000326950"/>
    </source>
</evidence>
<dbReference type="AlphaFoldDB" id="A0A5N6VBP8"/>
<feature type="repeat" description="Solcar" evidence="12">
    <location>
        <begin position="254"/>
        <end position="340"/>
    </location>
</feature>
<comment type="function">
    <text evidence="1">Mitochondrial transporter that mediates uptake of thiamine pyrophosphate (ThPP) into mitochondria.</text>
</comment>
<dbReference type="InterPro" id="IPR002167">
    <property type="entry name" value="GDC-like"/>
</dbReference>
<evidence type="ECO:0000256" key="4">
    <source>
        <dbReference type="ARBA" id="ARBA00021935"/>
    </source>
</evidence>
<keyword evidence="16" id="KW-1185">Reference proteome</keyword>
<keyword evidence="6 12" id="KW-0812">Transmembrane</keyword>
<comment type="similarity">
    <text evidence="3 13">Belongs to the mitochondrial carrier (TC 2.A.29) family.</text>
</comment>
<gene>
    <name evidence="15" type="ORF">BDV40DRAFT_310202</name>
</gene>
<evidence type="ECO:0000313" key="15">
    <source>
        <dbReference type="EMBL" id="KAE8168334.1"/>
    </source>
</evidence>
<dbReference type="GO" id="GO:0005743">
    <property type="term" value="C:mitochondrial inner membrane"/>
    <property type="evidence" value="ECO:0007669"/>
    <property type="project" value="UniProtKB-SubCell"/>
</dbReference>
<keyword evidence="8" id="KW-0999">Mitochondrion inner membrane</keyword>
<dbReference type="PRINTS" id="PR00926">
    <property type="entry name" value="MITOCARRIER"/>
</dbReference>
<dbReference type="InterPro" id="IPR023395">
    <property type="entry name" value="MCP_dom_sf"/>
</dbReference>
<evidence type="ECO:0000256" key="5">
    <source>
        <dbReference type="ARBA" id="ARBA00022448"/>
    </source>
</evidence>
<evidence type="ECO:0000256" key="11">
    <source>
        <dbReference type="ARBA" id="ARBA00023136"/>
    </source>
</evidence>
<dbReference type="SUPFAM" id="SSF103506">
    <property type="entry name" value="Mitochondrial carrier"/>
    <property type="match status" value="1"/>
</dbReference>
<evidence type="ECO:0000256" key="2">
    <source>
        <dbReference type="ARBA" id="ARBA00004448"/>
    </source>
</evidence>